<evidence type="ECO:0000313" key="3">
    <source>
        <dbReference type="Proteomes" id="UP001176941"/>
    </source>
</evidence>
<dbReference type="EMBL" id="CATKSN020000221">
    <property type="protein sequence ID" value="CAI9149304.1"/>
    <property type="molecule type" value="Genomic_DNA"/>
</dbReference>
<proteinExistence type="predicted"/>
<feature type="compositionally biased region" description="Polar residues" evidence="1">
    <location>
        <begin position="1"/>
        <end position="17"/>
    </location>
</feature>
<organism evidence="2 3">
    <name type="scientific">Rangifer tarandus platyrhynchus</name>
    <name type="common">Svalbard reindeer</name>
    <dbReference type="NCBI Taxonomy" id="3082113"/>
    <lineage>
        <taxon>Eukaryota</taxon>
        <taxon>Metazoa</taxon>
        <taxon>Chordata</taxon>
        <taxon>Craniata</taxon>
        <taxon>Vertebrata</taxon>
        <taxon>Euteleostomi</taxon>
        <taxon>Mammalia</taxon>
        <taxon>Eutheria</taxon>
        <taxon>Laurasiatheria</taxon>
        <taxon>Artiodactyla</taxon>
        <taxon>Ruminantia</taxon>
        <taxon>Pecora</taxon>
        <taxon>Cervidae</taxon>
        <taxon>Odocoileinae</taxon>
        <taxon>Rangifer</taxon>
    </lineage>
</organism>
<keyword evidence="3" id="KW-1185">Reference proteome</keyword>
<name>A0ABN8XKA1_RANTA</name>
<protein>
    <submittedName>
        <fullName evidence="2">Uncharacterized protein</fullName>
    </submittedName>
</protein>
<comment type="caution">
    <text evidence="2">The sequence shown here is derived from an EMBL/GenBank/DDBJ whole genome shotgun (WGS) entry which is preliminary data.</text>
</comment>
<sequence length="98" mass="11287">MIVTAQHPSGHSGTSLSAMRHHTHLREKVISLLGRLQRSTTADSEIKYSEERHQTSKQLQTSEQQQLLLLLLLLLLKGTRNALQANLQRHQYYNTEWS</sequence>
<reference evidence="2" key="1">
    <citation type="submission" date="2023-04" db="EMBL/GenBank/DDBJ databases">
        <authorList>
            <consortium name="ELIXIR-Norway"/>
        </authorList>
    </citation>
    <scope>NUCLEOTIDE SEQUENCE [LARGE SCALE GENOMIC DNA]</scope>
</reference>
<dbReference type="Proteomes" id="UP001176941">
    <property type="component" value="Unassembled WGS sequence"/>
</dbReference>
<gene>
    <name evidence="2" type="ORF">MRATA1EN1_LOCUS30922</name>
</gene>
<evidence type="ECO:0000313" key="2">
    <source>
        <dbReference type="EMBL" id="CAI9149304.1"/>
    </source>
</evidence>
<feature type="region of interest" description="Disordered" evidence="1">
    <location>
        <begin position="1"/>
        <end position="20"/>
    </location>
</feature>
<accession>A0ABN8XKA1</accession>
<evidence type="ECO:0000256" key="1">
    <source>
        <dbReference type="SAM" id="MobiDB-lite"/>
    </source>
</evidence>